<dbReference type="Pfam" id="PF13377">
    <property type="entry name" value="Peripla_BP_3"/>
    <property type="match status" value="1"/>
</dbReference>
<evidence type="ECO:0000256" key="3">
    <source>
        <dbReference type="ARBA" id="ARBA00023125"/>
    </source>
</evidence>
<dbReference type="SUPFAM" id="SSF47413">
    <property type="entry name" value="lambda repressor-like DNA-binding domains"/>
    <property type="match status" value="1"/>
</dbReference>
<evidence type="ECO:0000259" key="5">
    <source>
        <dbReference type="PROSITE" id="PS50932"/>
    </source>
</evidence>
<dbReference type="CDD" id="cd06267">
    <property type="entry name" value="PBP1_LacI_sugar_binding-like"/>
    <property type="match status" value="1"/>
</dbReference>
<dbReference type="Gene3D" id="3.40.50.2300">
    <property type="match status" value="2"/>
</dbReference>
<feature type="domain" description="HTH lacI-type" evidence="5">
    <location>
        <begin position="16"/>
        <end position="69"/>
    </location>
</feature>
<dbReference type="HOGENOM" id="CLU_037628_6_1_11"/>
<dbReference type="InterPro" id="IPR028082">
    <property type="entry name" value="Peripla_BP_I"/>
</dbReference>
<evidence type="ECO:0000256" key="2">
    <source>
        <dbReference type="ARBA" id="ARBA00023015"/>
    </source>
</evidence>
<dbReference type="EMBL" id="CP000386">
    <property type="protein sequence ID" value="ABG03912.1"/>
    <property type="molecule type" value="Genomic_DNA"/>
</dbReference>
<proteinExistence type="predicted"/>
<dbReference type="PROSITE" id="PS50932">
    <property type="entry name" value="HTH_LACI_2"/>
    <property type="match status" value="1"/>
</dbReference>
<keyword evidence="3" id="KW-0238">DNA-binding</keyword>
<dbReference type="eggNOG" id="COG1609">
    <property type="taxonomic scope" value="Bacteria"/>
</dbReference>
<keyword evidence="2" id="KW-0805">Transcription regulation</keyword>
<reference evidence="6 7" key="1">
    <citation type="submission" date="2006-06" db="EMBL/GenBank/DDBJ databases">
        <title>Complete sequence of Rubrobacter xylanophilus DSM 9941.</title>
        <authorList>
            <consortium name="US DOE Joint Genome Institute"/>
            <person name="Copeland A."/>
            <person name="Lucas S."/>
            <person name="Lapidus A."/>
            <person name="Barry K."/>
            <person name="Detter J.C."/>
            <person name="Glavina del Rio T."/>
            <person name="Hammon N."/>
            <person name="Israni S."/>
            <person name="Dalin E."/>
            <person name="Tice H."/>
            <person name="Pitluck S."/>
            <person name="Munk A.C."/>
            <person name="Brettin T."/>
            <person name="Bruce D."/>
            <person name="Han C."/>
            <person name="Tapia R."/>
            <person name="Gilna P."/>
            <person name="Schmutz J."/>
            <person name="Larimer F."/>
            <person name="Land M."/>
            <person name="Hauser L."/>
            <person name="Kyrpides N."/>
            <person name="Lykidis A."/>
            <person name="da Costa M.S."/>
            <person name="Rainey F.A."/>
            <person name="Empadinhas N."/>
            <person name="Jolivet E."/>
            <person name="Battista J.R."/>
            <person name="Richardson P."/>
        </authorList>
    </citation>
    <scope>NUCLEOTIDE SEQUENCE [LARGE SCALE GENOMIC DNA]</scope>
    <source>
        <strain evidence="7">DSM 9941 / NBRC 16129 / PRD-1</strain>
    </source>
</reference>
<dbReference type="AlphaFoldDB" id="Q1AXG6"/>
<dbReference type="PANTHER" id="PTHR30146">
    <property type="entry name" value="LACI-RELATED TRANSCRIPTIONAL REPRESSOR"/>
    <property type="match status" value="1"/>
</dbReference>
<dbReference type="InterPro" id="IPR046335">
    <property type="entry name" value="LacI/GalR-like_sensor"/>
</dbReference>
<keyword evidence="7" id="KW-1185">Reference proteome</keyword>
<dbReference type="SUPFAM" id="SSF53822">
    <property type="entry name" value="Periplasmic binding protein-like I"/>
    <property type="match status" value="1"/>
</dbReference>
<keyword evidence="4" id="KW-0804">Transcription</keyword>
<dbReference type="KEGG" id="rxy:Rxyl_0945"/>
<dbReference type="GO" id="GO:0003700">
    <property type="term" value="F:DNA-binding transcription factor activity"/>
    <property type="evidence" value="ECO:0007669"/>
    <property type="project" value="TreeGrafter"/>
</dbReference>
<dbReference type="PANTHER" id="PTHR30146:SF148">
    <property type="entry name" value="HTH-TYPE TRANSCRIPTIONAL REPRESSOR PURR-RELATED"/>
    <property type="match status" value="1"/>
</dbReference>
<dbReference type="Pfam" id="PF00356">
    <property type="entry name" value="LacI"/>
    <property type="match status" value="1"/>
</dbReference>
<accession>Q1AXG6</accession>
<dbReference type="InterPro" id="IPR000843">
    <property type="entry name" value="HTH_LacI"/>
</dbReference>
<dbReference type="Gene3D" id="1.10.260.40">
    <property type="entry name" value="lambda repressor-like DNA-binding domains"/>
    <property type="match status" value="1"/>
</dbReference>
<evidence type="ECO:0000313" key="7">
    <source>
        <dbReference type="Proteomes" id="UP000006637"/>
    </source>
</evidence>
<gene>
    <name evidence="6" type="ordered locus">Rxyl_0945</name>
</gene>
<dbReference type="Proteomes" id="UP000006637">
    <property type="component" value="Chromosome"/>
</dbReference>
<dbReference type="InterPro" id="IPR010982">
    <property type="entry name" value="Lambda_DNA-bd_dom_sf"/>
</dbReference>
<organism evidence="6 7">
    <name type="scientific">Rubrobacter xylanophilus (strain DSM 9941 / JCM 11954 / NBRC 16129 / PRD-1)</name>
    <dbReference type="NCBI Taxonomy" id="266117"/>
    <lineage>
        <taxon>Bacteria</taxon>
        <taxon>Bacillati</taxon>
        <taxon>Actinomycetota</taxon>
        <taxon>Rubrobacteria</taxon>
        <taxon>Rubrobacterales</taxon>
        <taxon>Rubrobacteraceae</taxon>
        <taxon>Rubrobacter</taxon>
    </lineage>
</organism>
<evidence type="ECO:0000256" key="4">
    <source>
        <dbReference type="ARBA" id="ARBA00023163"/>
    </source>
</evidence>
<dbReference type="PhylomeDB" id="Q1AXG6"/>
<dbReference type="GO" id="GO:0000976">
    <property type="term" value="F:transcription cis-regulatory region binding"/>
    <property type="evidence" value="ECO:0007669"/>
    <property type="project" value="TreeGrafter"/>
</dbReference>
<dbReference type="STRING" id="266117.Rxyl_0945"/>
<dbReference type="PRINTS" id="PR00036">
    <property type="entry name" value="HTHLACI"/>
</dbReference>
<dbReference type="CDD" id="cd01392">
    <property type="entry name" value="HTH_LacI"/>
    <property type="match status" value="1"/>
</dbReference>
<protein>
    <submittedName>
        <fullName evidence="6">Transcriptional regulator, LacI family</fullName>
    </submittedName>
</protein>
<evidence type="ECO:0000313" key="6">
    <source>
        <dbReference type="EMBL" id="ABG03912.1"/>
    </source>
</evidence>
<evidence type="ECO:0000256" key="1">
    <source>
        <dbReference type="ARBA" id="ARBA00022491"/>
    </source>
</evidence>
<keyword evidence="1" id="KW-0678">Repressor</keyword>
<name>Q1AXG6_RUBXD</name>
<dbReference type="SMART" id="SM00354">
    <property type="entry name" value="HTH_LACI"/>
    <property type="match status" value="1"/>
</dbReference>
<sequence length="348" mass="37157">MSLVNVSVNDYTAGVATIRDVAREAGVSVATVSRVFGGGGVSAGTRERVLAASERLGYRPNAVARALRVEATRTLGLVIPNVMNPFFTAVARAVEDAARERGYSLILGNTDEDPEKEARYLEVLLEKRVDGIAISPARAASPHLAEIERAGVPVVFLDRYVAGVEAPVVRADGRRAVDELVGYLAGLGHRRLAIISGPPETVTGGERLESFLAGARRRGIGVPEERVAYGDFRRESGARAMRRLLRLAEPPTAVFAANNLMALGALEELDRAGVRVPEEMSFASFDDVSWFRLLRPPVTAIAQPIRRLGEAAARMLPEMVEGRERPGSVVLEAELVVRGSCAAPGGGG</sequence>